<organism evidence="8 10">
    <name type="scientific">Anaeramoeba flamelloides</name>
    <dbReference type="NCBI Taxonomy" id="1746091"/>
    <lineage>
        <taxon>Eukaryota</taxon>
        <taxon>Metamonada</taxon>
        <taxon>Anaeramoebidae</taxon>
        <taxon>Anaeramoeba</taxon>
    </lineage>
</organism>
<keyword evidence="4 6" id="KW-0472">Membrane</keyword>
<evidence type="ECO:0000256" key="3">
    <source>
        <dbReference type="ARBA" id="ARBA00022989"/>
    </source>
</evidence>
<dbReference type="EMBL" id="JANTQA010000070">
    <property type="protein sequence ID" value="KAJ3425498.1"/>
    <property type="molecule type" value="Genomic_DNA"/>
</dbReference>
<evidence type="ECO:0000256" key="1">
    <source>
        <dbReference type="ARBA" id="ARBA00004141"/>
    </source>
</evidence>
<sequence>MKKRTKPKKTVVELASIAFGESSVPIVFETMTLKKRMLIIFLYLMLTLILLFVTNSGPSIWKEKHSKYQTEKSFPLVMNGSVSYTQLKRSNYKVFVYLTFQPDNLVEDLDVEAETYIQVYCQHDLEADEEFNKFVSERLYSEYYLLRRLQCKKKSQKCNKIRVFPPSRIRFENYRFVISVTVNHYEQFLSSFEIVSQYRTKNSMLIEAIISIFLTLISILLLVMRRYSIKNVDKKDLNTEQKWLRFLIPMLIFFNLPINFVLIVWGSVIPEIVESVTMLFFACMNILFFICTVDNMRVPFAKRKFWKHYLPKYILISPLFALLVYISVQKRIHKEDGATVIITEHQEKITKCYIAFFVLTSIYLLWIIIACIATARKLRNIPRSRSKFYLFIGLSLVHYCSLIIFLIIEEENDKVTNILNEFFKFHYTLFFAFLTYLFLPTTPTKDDYTKIQNDNKNTDCEDSGVVEWEDSKNDTSESENSDLSLNEKIIEEEEEIIEDVI</sequence>
<feature type="domain" description="Wntless-like transmembrane" evidence="7">
    <location>
        <begin position="210"/>
        <end position="441"/>
    </location>
</feature>
<keyword evidence="11" id="KW-1185">Reference proteome</keyword>
<dbReference type="Pfam" id="PF06664">
    <property type="entry name" value="WLS-like_TM"/>
    <property type="match status" value="1"/>
</dbReference>
<evidence type="ECO:0000313" key="11">
    <source>
        <dbReference type="Proteomes" id="UP001150062"/>
    </source>
</evidence>
<gene>
    <name evidence="8" type="ORF">M0812_27942</name>
    <name evidence="9" type="ORF">M0813_27452</name>
</gene>
<keyword evidence="3 6" id="KW-1133">Transmembrane helix</keyword>
<feature type="transmembrane region" description="Helical" evidence="6">
    <location>
        <begin position="243"/>
        <end position="266"/>
    </location>
</feature>
<dbReference type="InterPro" id="IPR040416">
    <property type="entry name" value="TMEM181"/>
</dbReference>
<dbReference type="Proteomes" id="UP001146793">
    <property type="component" value="Unassembled WGS sequence"/>
</dbReference>
<feature type="transmembrane region" description="Helical" evidence="6">
    <location>
        <begin position="310"/>
        <end position="328"/>
    </location>
</feature>
<evidence type="ECO:0000256" key="4">
    <source>
        <dbReference type="ARBA" id="ARBA00023136"/>
    </source>
</evidence>
<evidence type="ECO:0000313" key="10">
    <source>
        <dbReference type="Proteomes" id="UP001146793"/>
    </source>
</evidence>
<dbReference type="Proteomes" id="UP001150062">
    <property type="component" value="Unassembled WGS sequence"/>
</dbReference>
<dbReference type="AlphaFoldDB" id="A0AAV7Y6U4"/>
<feature type="transmembrane region" description="Helical" evidence="6">
    <location>
        <begin position="353"/>
        <end position="376"/>
    </location>
</feature>
<dbReference type="EMBL" id="JAOAOG010000242">
    <property type="protein sequence ID" value="KAJ6236707.1"/>
    <property type="molecule type" value="Genomic_DNA"/>
</dbReference>
<reference evidence="9" key="1">
    <citation type="submission" date="2022-08" db="EMBL/GenBank/DDBJ databases">
        <title>Novel sulfate-reducing endosymbionts in the free-living metamonad Anaeramoeba.</title>
        <authorList>
            <person name="Jerlstrom-Hultqvist J."/>
            <person name="Cepicka I."/>
            <person name="Gallot-Lavallee L."/>
            <person name="Salas-Leiva D."/>
            <person name="Curtis B.A."/>
            <person name="Zahonova K."/>
            <person name="Pipaliya S."/>
            <person name="Dacks J."/>
            <person name="Roger A.J."/>
        </authorList>
    </citation>
    <scope>NUCLEOTIDE SEQUENCE</scope>
    <source>
        <strain evidence="9">Schooner1</strain>
    </source>
</reference>
<dbReference type="GO" id="GO:0015643">
    <property type="term" value="F:toxic substance binding"/>
    <property type="evidence" value="ECO:0007669"/>
    <property type="project" value="InterPro"/>
</dbReference>
<feature type="transmembrane region" description="Helical" evidence="6">
    <location>
        <begin position="38"/>
        <end position="61"/>
    </location>
</feature>
<feature type="transmembrane region" description="Helical" evidence="6">
    <location>
        <begin position="204"/>
        <end position="223"/>
    </location>
</feature>
<evidence type="ECO:0000313" key="8">
    <source>
        <dbReference type="EMBL" id="KAJ3425498.1"/>
    </source>
</evidence>
<feature type="transmembrane region" description="Helical" evidence="6">
    <location>
        <begin position="278"/>
        <end position="298"/>
    </location>
</feature>
<evidence type="ECO:0000256" key="5">
    <source>
        <dbReference type="SAM" id="MobiDB-lite"/>
    </source>
</evidence>
<feature type="transmembrane region" description="Helical" evidence="6">
    <location>
        <begin position="423"/>
        <end position="439"/>
    </location>
</feature>
<proteinExistence type="predicted"/>
<accession>A0AAV7Y6U4</accession>
<reference evidence="8" key="2">
    <citation type="submission" date="2022-08" db="EMBL/GenBank/DDBJ databases">
        <title>Novel sulphate-reducing endosymbionts in the free-living metamonad Anaeramoeba.</title>
        <authorList>
            <person name="Jerlstrom-Hultqvist J."/>
            <person name="Cepicka I."/>
            <person name="Gallot-Lavallee L."/>
            <person name="Salas-Leiva D."/>
            <person name="Curtis B.A."/>
            <person name="Zahonova K."/>
            <person name="Pipaliya S."/>
            <person name="Dacks J."/>
            <person name="Roger A.J."/>
        </authorList>
    </citation>
    <scope>NUCLEOTIDE SEQUENCE</scope>
    <source>
        <strain evidence="8">Busselton2</strain>
    </source>
</reference>
<feature type="transmembrane region" description="Helical" evidence="6">
    <location>
        <begin position="388"/>
        <end position="408"/>
    </location>
</feature>
<feature type="region of interest" description="Disordered" evidence="5">
    <location>
        <begin position="459"/>
        <end position="484"/>
    </location>
</feature>
<dbReference type="GO" id="GO:0016020">
    <property type="term" value="C:membrane"/>
    <property type="evidence" value="ECO:0007669"/>
    <property type="project" value="UniProtKB-SubCell"/>
</dbReference>
<comment type="subcellular location">
    <subcellularLocation>
        <location evidence="1">Membrane</location>
        <topology evidence="1">Multi-pass membrane protein</topology>
    </subcellularLocation>
</comment>
<name>A0AAV7Y6U4_9EUKA</name>
<evidence type="ECO:0000256" key="6">
    <source>
        <dbReference type="SAM" id="Phobius"/>
    </source>
</evidence>
<evidence type="ECO:0000313" key="9">
    <source>
        <dbReference type="EMBL" id="KAJ6236707.1"/>
    </source>
</evidence>
<keyword evidence="2 6" id="KW-0812">Transmembrane</keyword>
<comment type="caution">
    <text evidence="8">The sequence shown here is derived from an EMBL/GenBank/DDBJ whole genome shotgun (WGS) entry which is preliminary data.</text>
</comment>
<protein>
    <submittedName>
        <fullName evidence="8">Transmembrane protein</fullName>
    </submittedName>
</protein>
<dbReference type="InterPro" id="IPR047843">
    <property type="entry name" value="WLS-like_TM"/>
</dbReference>
<dbReference type="PANTHER" id="PTHR31918">
    <property type="entry name" value="TRANSMEMBRANE PROTEIN 181"/>
    <property type="match status" value="1"/>
</dbReference>
<evidence type="ECO:0000259" key="7">
    <source>
        <dbReference type="Pfam" id="PF06664"/>
    </source>
</evidence>
<dbReference type="PANTHER" id="PTHR31918:SF1">
    <property type="entry name" value="TRANSMEMBRANE PROTEIN 181"/>
    <property type="match status" value="1"/>
</dbReference>
<evidence type="ECO:0000256" key="2">
    <source>
        <dbReference type="ARBA" id="ARBA00022692"/>
    </source>
</evidence>